<feature type="transmembrane region" description="Helical" evidence="8">
    <location>
        <begin position="205"/>
        <end position="227"/>
    </location>
</feature>
<dbReference type="RefSeq" id="WP_145086493.1">
    <property type="nucleotide sequence ID" value="NZ_JAYFNS010000048.1"/>
</dbReference>
<dbReference type="Pfam" id="PF01235">
    <property type="entry name" value="Na_Ala_symp"/>
    <property type="match status" value="1"/>
</dbReference>
<gene>
    <name evidence="9" type="ORF">LY60_03407</name>
</gene>
<sequence length="494" mass="52738">MLNVLNSFVNWANGYIWGVGMLVLIAGTGIYFTVRLGFFQFVRFKDMWSRIIEKGDSASGISSFASFCTTMAMRIGTGNIAGVAVAIYMGGPGAMFWMILIGMTNSAVCFAECTLGQLYKIRVDGAYRGGGAYCAERGLGWKAYGTFMAVVFGVACAVFMPAAATYTISDAFREATGVPMAVTSAIIAILLFITVFGGIKRISSVASMIVPFMTVVYMAVTIIVVVLNITKVPALISNVVTSAFGLNAVFGASIGTAIQQGVKRGTFSSASGMGESTPTAAAAETSHPVKQGLSNAAGVWLDTVIVCSCSGLLILLTDTFNTASGYNGSGVAAGVTGGVVFVQAAASTVLGGLGNIFIAVMLLLFSFTCLISYYYEAETAALYLFQKPEQQKIRKAITKSMQFGMPVLVFCWGIIESGTAWNLSDLALGTTTWVNMLIVILLFPKCIALYKDYVEQMKAGRDPYYDPDKLSWKGVDVELWKEINAKRIQESKSL</sequence>
<evidence type="ECO:0000256" key="4">
    <source>
        <dbReference type="ARBA" id="ARBA00022475"/>
    </source>
</evidence>
<feature type="transmembrane region" description="Helical" evidence="8">
    <location>
        <begin position="15"/>
        <end position="38"/>
    </location>
</feature>
<feature type="transmembrane region" description="Helical" evidence="8">
    <location>
        <begin position="147"/>
        <end position="168"/>
    </location>
</feature>
<feature type="transmembrane region" description="Helical" evidence="8">
    <location>
        <begin position="427"/>
        <end position="450"/>
    </location>
</feature>
<evidence type="ECO:0000313" key="10">
    <source>
        <dbReference type="Proteomes" id="UP000315343"/>
    </source>
</evidence>
<dbReference type="PANTHER" id="PTHR30330:SF1">
    <property type="entry name" value="AMINO-ACID CARRIER PROTEIN ALST"/>
    <property type="match status" value="1"/>
</dbReference>
<name>A0A562J2X9_9FIRM</name>
<comment type="subcellular location">
    <subcellularLocation>
        <location evidence="1 8">Cell membrane</location>
        <topology evidence="1 8">Multi-pass membrane protein</topology>
    </subcellularLocation>
</comment>
<dbReference type="NCBIfam" id="TIGR00835">
    <property type="entry name" value="agcS"/>
    <property type="match status" value="1"/>
</dbReference>
<organism evidence="9 10">
    <name type="scientific">Sedimentibacter saalensis</name>
    <dbReference type="NCBI Taxonomy" id="130788"/>
    <lineage>
        <taxon>Bacteria</taxon>
        <taxon>Bacillati</taxon>
        <taxon>Bacillota</taxon>
        <taxon>Tissierellia</taxon>
        <taxon>Sedimentibacter</taxon>
    </lineage>
</organism>
<feature type="transmembrane region" description="Helical" evidence="8">
    <location>
        <begin position="239"/>
        <end position="258"/>
    </location>
</feature>
<keyword evidence="4 8" id="KW-1003">Cell membrane</keyword>
<dbReference type="EMBL" id="VLKH01000013">
    <property type="protein sequence ID" value="TWH77641.1"/>
    <property type="molecule type" value="Genomic_DNA"/>
</dbReference>
<proteinExistence type="inferred from homology"/>
<keyword evidence="7 8" id="KW-0472">Membrane</keyword>
<dbReference type="GO" id="GO:0005886">
    <property type="term" value="C:plasma membrane"/>
    <property type="evidence" value="ECO:0007669"/>
    <property type="project" value="UniProtKB-SubCell"/>
</dbReference>
<comment type="similarity">
    <text evidence="2 8">Belongs to the alanine or glycine:cation symporter (AGCS) (TC 2.A.25) family.</text>
</comment>
<evidence type="ECO:0000256" key="3">
    <source>
        <dbReference type="ARBA" id="ARBA00022448"/>
    </source>
</evidence>
<dbReference type="InterPro" id="IPR001463">
    <property type="entry name" value="Na/Ala_symport"/>
</dbReference>
<feature type="transmembrane region" description="Helical" evidence="8">
    <location>
        <begin position="396"/>
        <end position="415"/>
    </location>
</feature>
<evidence type="ECO:0000256" key="7">
    <source>
        <dbReference type="ARBA" id="ARBA00023136"/>
    </source>
</evidence>
<dbReference type="PANTHER" id="PTHR30330">
    <property type="entry name" value="AGSS FAMILY TRANSPORTER, SODIUM-ALANINE"/>
    <property type="match status" value="1"/>
</dbReference>
<reference evidence="9 10" key="1">
    <citation type="submission" date="2019-07" db="EMBL/GenBank/DDBJ databases">
        <title>Genomic Encyclopedia of Type Strains, Phase I: the one thousand microbial genomes (KMG-I) project.</title>
        <authorList>
            <person name="Kyrpides N."/>
        </authorList>
    </citation>
    <scope>NUCLEOTIDE SEQUENCE [LARGE SCALE GENOMIC DNA]</scope>
    <source>
        <strain evidence="9 10">DSM 13558</strain>
    </source>
</reference>
<evidence type="ECO:0000256" key="2">
    <source>
        <dbReference type="ARBA" id="ARBA00009261"/>
    </source>
</evidence>
<keyword evidence="5 8" id="KW-0812">Transmembrane</keyword>
<evidence type="ECO:0000313" key="9">
    <source>
        <dbReference type="EMBL" id="TWH77641.1"/>
    </source>
</evidence>
<evidence type="ECO:0000256" key="1">
    <source>
        <dbReference type="ARBA" id="ARBA00004651"/>
    </source>
</evidence>
<dbReference type="OrthoDB" id="9804874at2"/>
<accession>A0A562J2X9</accession>
<evidence type="ECO:0000256" key="8">
    <source>
        <dbReference type="RuleBase" id="RU363064"/>
    </source>
</evidence>
<dbReference type="AlphaFoldDB" id="A0A562J2X9"/>
<evidence type="ECO:0000256" key="5">
    <source>
        <dbReference type="ARBA" id="ARBA00022692"/>
    </source>
</evidence>
<dbReference type="GO" id="GO:0005283">
    <property type="term" value="F:amino acid:sodium symporter activity"/>
    <property type="evidence" value="ECO:0007669"/>
    <property type="project" value="InterPro"/>
</dbReference>
<feature type="transmembrane region" description="Helical" evidence="8">
    <location>
        <begin position="297"/>
        <end position="316"/>
    </location>
</feature>
<keyword evidence="8" id="KW-0769">Symport</keyword>
<keyword evidence="6 8" id="KW-1133">Transmembrane helix</keyword>
<keyword evidence="10" id="KW-1185">Reference proteome</keyword>
<comment type="caution">
    <text evidence="9">The sequence shown here is derived from an EMBL/GenBank/DDBJ whole genome shotgun (WGS) entry which is preliminary data.</text>
</comment>
<dbReference type="Proteomes" id="UP000315343">
    <property type="component" value="Unassembled WGS sequence"/>
</dbReference>
<evidence type="ECO:0000256" key="6">
    <source>
        <dbReference type="ARBA" id="ARBA00022989"/>
    </source>
</evidence>
<dbReference type="PRINTS" id="PR00175">
    <property type="entry name" value="NAALASMPORT"/>
</dbReference>
<feature type="transmembrane region" description="Helical" evidence="8">
    <location>
        <begin position="328"/>
        <end position="350"/>
    </location>
</feature>
<feature type="transmembrane region" description="Helical" evidence="8">
    <location>
        <begin position="80"/>
        <end position="100"/>
    </location>
</feature>
<feature type="transmembrane region" description="Helical" evidence="8">
    <location>
        <begin position="356"/>
        <end position="375"/>
    </location>
</feature>
<keyword evidence="3 8" id="KW-0813">Transport</keyword>
<feature type="transmembrane region" description="Helical" evidence="8">
    <location>
        <begin position="180"/>
        <end position="199"/>
    </location>
</feature>
<protein>
    <submittedName>
        <fullName evidence="9">AGCS family alanine or glycine:cation symporter</fullName>
    </submittedName>
</protein>